<dbReference type="GO" id="GO:0000785">
    <property type="term" value="C:chromatin"/>
    <property type="evidence" value="ECO:0000318"/>
    <property type="project" value="GO_Central"/>
</dbReference>
<organism evidence="9 10">
    <name type="scientific">Giardia intestinalis (strain ATCC 50803 / WB clone C6)</name>
    <name type="common">Giardia lamblia</name>
    <dbReference type="NCBI Taxonomy" id="184922"/>
    <lineage>
        <taxon>Eukaryota</taxon>
        <taxon>Metamonada</taxon>
        <taxon>Diplomonadida</taxon>
        <taxon>Hexamitidae</taxon>
        <taxon>Giardiinae</taxon>
        <taxon>Giardia</taxon>
    </lineage>
</organism>
<comment type="subcellular location">
    <subcellularLocation>
        <location evidence="1 8">Nucleus</location>
    </subcellularLocation>
</comment>
<accession>E2RTZ5</accession>
<dbReference type="InterPro" id="IPR040706">
    <property type="entry name" value="Zf-MYST"/>
</dbReference>
<evidence type="ECO:0000313" key="9">
    <source>
        <dbReference type="EMBL" id="KAE8301249.1"/>
    </source>
</evidence>
<dbReference type="STRING" id="184922.E2RTZ5"/>
<dbReference type="OMA" id="DYYVHFL"/>
<evidence type="ECO:0000256" key="3">
    <source>
        <dbReference type="ARBA" id="ARBA00022723"/>
    </source>
</evidence>
<keyword evidence="3" id="KW-0479">Metal-binding</keyword>
<keyword evidence="4" id="KW-0863">Zinc-finger</keyword>
<evidence type="ECO:0000256" key="1">
    <source>
        <dbReference type="ARBA" id="ARBA00004123"/>
    </source>
</evidence>
<dbReference type="Pfam" id="PF01853">
    <property type="entry name" value="MOZ_SAS"/>
    <property type="match status" value="2"/>
</dbReference>
<keyword evidence="10" id="KW-1185">Reference proteome</keyword>
<dbReference type="GO" id="GO:0005634">
    <property type="term" value="C:nucleus"/>
    <property type="evidence" value="ECO:0000318"/>
    <property type="project" value="GO_Central"/>
</dbReference>
<dbReference type="Gene3D" id="3.30.60.60">
    <property type="entry name" value="N-acetyl transferase-like"/>
    <property type="match status" value="1"/>
</dbReference>
<dbReference type="InterPro" id="IPR050603">
    <property type="entry name" value="MYST_HAT"/>
</dbReference>
<dbReference type="GeneID" id="5698911"/>
<evidence type="ECO:0000256" key="2">
    <source>
        <dbReference type="ARBA" id="ARBA00022679"/>
    </source>
</evidence>
<dbReference type="PROSITE" id="PS51726">
    <property type="entry name" value="MYST_HAT"/>
    <property type="match status" value="1"/>
</dbReference>
<protein>
    <recommendedName>
        <fullName evidence="8">Histone acetyltransferase</fullName>
        <ecNumber evidence="8">2.3.1.48</ecNumber>
    </recommendedName>
</protein>
<dbReference type="GO" id="GO:0004402">
    <property type="term" value="F:histone acetyltransferase activity"/>
    <property type="evidence" value="ECO:0000318"/>
    <property type="project" value="GO_Central"/>
</dbReference>
<dbReference type="GO" id="GO:0003712">
    <property type="term" value="F:transcription coregulator activity"/>
    <property type="evidence" value="ECO:0000318"/>
    <property type="project" value="GO_Central"/>
</dbReference>
<dbReference type="VEuPathDB" id="GiardiaDB:GL50803_2851"/>
<dbReference type="KEGG" id="gla:GL50803_002851"/>
<dbReference type="SUPFAM" id="SSF54160">
    <property type="entry name" value="Chromo domain-like"/>
    <property type="match status" value="1"/>
</dbReference>
<keyword evidence="5" id="KW-0862">Zinc</keyword>
<dbReference type="EC" id="2.3.1.48" evidence="8"/>
<comment type="catalytic activity">
    <reaction evidence="8">
        <text>L-lysyl-[protein] + acetyl-CoA = N(6)-acetyl-L-lysyl-[protein] + CoA + H(+)</text>
        <dbReference type="Rhea" id="RHEA:45948"/>
        <dbReference type="Rhea" id="RHEA-COMP:9752"/>
        <dbReference type="Rhea" id="RHEA-COMP:10731"/>
        <dbReference type="ChEBI" id="CHEBI:15378"/>
        <dbReference type="ChEBI" id="CHEBI:29969"/>
        <dbReference type="ChEBI" id="CHEBI:57287"/>
        <dbReference type="ChEBI" id="CHEBI:57288"/>
        <dbReference type="ChEBI" id="CHEBI:61930"/>
        <dbReference type="EC" id="2.3.1.48"/>
    </reaction>
</comment>
<dbReference type="InterPro" id="IPR002717">
    <property type="entry name" value="HAT_MYST-type"/>
</dbReference>
<dbReference type="GO" id="GO:0008270">
    <property type="term" value="F:zinc ion binding"/>
    <property type="evidence" value="ECO:0007669"/>
    <property type="project" value="UniProtKB-KW"/>
</dbReference>
<evidence type="ECO:0000313" key="10">
    <source>
        <dbReference type="Proteomes" id="UP000001548"/>
    </source>
</evidence>
<dbReference type="EMBL" id="AACB03000005">
    <property type="protein sequence ID" value="KAE8301249.1"/>
    <property type="molecule type" value="Genomic_DNA"/>
</dbReference>
<dbReference type="InterPro" id="IPR016197">
    <property type="entry name" value="Chromo-like_dom_sf"/>
</dbReference>
<keyword evidence="6" id="KW-0156">Chromatin regulator</keyword>
<evidence type="ECO:0000256" key="8">
    <source>
        <dbReference type="RuleBase" id="RU361211"/>
    </source>
</evidence>
<evidence type="ECO:0000256" key="5">
    <source>
        <dbReference type="ARBA" id="ARBA00022833"/>
    </source>
</evidence>
<dbReference type="PANTHER" id="PTHR10615">
    <property type="entry name" value="HISTONE ACETYLTRANSFERASE"/>
    <property type="match status" value="1"/>
</dbReference>
<dbReference type="RefSeq" id="XP_001706026.1">
    <property type="nucleotide sequence ID" value="XM_001705974.1"/>
</dbReference>
<evidence type="ECO:0000256" key="4">
    <source>
        <dbReference type="ARBA" id="ARBA00022771"/>
    </source>
</evidence>
<dbReference type="AlphaFoldDB" id="E2RTZ5"/>
<dbReference type="FunFam" id="3.30.60.60:FF:000012">
    <property type="entry name" value="Histone acetyltransferase"/>
    <property type="match status" value="1"/>
</dbReference>
<comment type="caution">
    <text evidence="9">The sequence shown here is derived from an EMBL/GenBank/DDBJ whole genome shotgun (WGS) entry which is preliminary data.</text>
</comment>
<name>E2RTZ5_GIAIC</name>
<dbReference type="GO" id="GO:0003682">
    <property type="term" value="F:chromatin binding"/>
    <property type="evidence" value="ECO:0000318"/>
    <property type="project" value="GO_Central"/>
</dbReference>
<gene>
    <name evidence="9" type="ORF">GL50803_002851</name>
</gene>
<dbReference type="SUPFAM" id="SSF55729">
    <property type="entry name" value="Acyl-CoA N-acyltransferases (Nat)"/>
    <property type="match status" value="1"/>
</dbReference>
<dbReference type="Gene3D" id="3.40.630.30">
    <property type="match status" value="1"/>
</dbReference>
<dbReference type="FunCoup" id="E2RTZ5">
    <property type="interactions" value="281"/>
</dbReference>
<proteinExistence type="inferred from homology"/>
<sequence length="425" mass="49916">MTAKDLTEPYKKGLIFMACCREDIGTPLENTPRPVRIYDSREDPTARGSYEYYVYFGGYNARLADWYPSSALRSITDEERQLYAKEIWFFSQADKEFLPRNIDKVVISQYVMCPWYFSPLPEEFFASRTVYICEYCFTMLTTERIYKRHVARCTCRSPPGDLIYRDDEVCFFEINGSEHTNYCRNICLVARLFLQHKTLVADVDVFLFYVMFAKTNNKKANNQQLSAAQKASDEQEQRAHCEPEIKRIPDWQQTGPGDQDDDSYHFVGFFSKEKQQENSLSCIVALPCFQKKGYGNMMINFSYMLSSRECRLGGPEMPLSDLGLMSYLSYWKRRICEVLVRNTTSEISLFEISKQTMISYRNLIMAMNKYGLLKETPSNTAIYFGNELADELRTCLEKEEKRGVHRLEDKYLHWVPYVNMCYEYK</sequence>
<keyword evidence="7 8" id="KW-0539">Nucleus</keyword>
<dbReference type="Pfam" id="PF17772">
    <property type="entry name" value="zf-MYST"/>
    <property type="match status" value="1"/>
</dbReference>
<dbReference type="HOGENOM" id="CLU_011815_2_1_1"/>
<dbReference type="PANTHER" id="PTHR10615:SF161">
    <property type="entry name" value="HISTONE ACETYLTRANSFERASE KAT7"/>
    <property type="match status" value="1"/>
</dbReference>
<keyword evidence="2" id="KW-0808">Transferase</keyword>
<comment type="similarity">
    <text evidence="8">Belongs to the MYST (SAS/MOZ) family.</text>
</comment>
<dbReference type="GO" id="GO:0006357">
    <property type="term" value="P:regulation of transcription by RNA polymerase II"/>
    <property type="evidence" value="ECO:0000318"/>
    <property type="project" value="GO_Central"/>
</dbReference>
<reference evidence="9 10" key="1">
    <citation type="journal article" date="2007" name="Science">
        <title>Genomic minimalism in the early diverging intestinal parasite Giardia lamblia.</title>
        <authorList>
            <person name="Morrison H.G."/>
            <person name="McArthur A.G."/>
            <person name="Gillin F.D."/>
            <person name="Aley S.B."/>
            <person name="Adam R.D."/>
            <person name="Olsen G.J."/>
            <person name="Best A.A."/>
            <person name="Cande W.Z."/>
            <person name="Chen F."/>
            <person name="Cipriano M.J."/>
            <person name="Davids B.J."/>
            <person name="Dawson S.C."/>
            <person name="Elmendorf H.G."/>
            <person name="Hehl A.B."/>
            <person name="Holder M.E."/>
            <person name="Huse S.M."/>
            <person name="Kim U.U."/>
            <person name="Lasek-Nesselquist E."/>
            <person name="Manning G."/>
            <person name="Nigam A."/>
            <person name="Nixon J.E."/>
            <person name="Palm D."/>
            <person name="Passamaneck N.E."/>
            <person name="Prabhu A."/>
            <person name="Reich C.I."/>
            <person name="Reiner D.S."/>
            <person name="Samuelson J."/>
            <person name="Svard S.G."/>
            <person name="Sogin M.L."/>
        </authorList>
    </citation>
    <scope>NUCLEOTIDE SEQUENCE [LARGE SCALE GENOMIC DNA]</scope>
    <source>
        <strain evidence="9 10">WB C6</strain>
    </source>
</reference>
<dbReference type="InterPro" id="IPR016181">
    <property type="entry name" value="Acyl_CoA_acyltransferase"/>
</dbReference>
<dbReference type="SMR" id="E2RTZ5"/>
<evidence type="ECO:0000256" key="6">
    <source>
        <dbReference type="ARBA" id="ARBA00022853"/>
    </source>
</evidence>
<evidence type="ECO:0000256" key="7">
    <source>
        <dbReference type="ARBA" id="ARBA00023242"/>
    </source>
</evidence>
<dbReference type="Proteomes" id="UP000001548">
    <property type="component" value="Unassembled WGS sequence"/>
</dbReference>